<feature type="transmembrane region" description="Helical" evidence="1">
    <location>
        <begin position="84"/>
        <end position="103"/>
    </location>
</feature>
<keyword evidence="1" id="KW-1133">Transmembrane helix</keyword>
<proteinExistence type="predicted"/>
<organism evidence="2 3">
    <name type="scientific">Malus domestica</name>
    <name type="common">Apple</name>
    <name type="synonym">Pyrus malus</name>
    <dbReference type="NCBI Taxonomy" id="3750"/>
    <lineage>
        <taxon>Eukaryota</taxon>
        <taxon>Viridiplantae</taxon>
        <taxon>Streptophyta</taxon>
        <taxon>Embryophyta</taxon>
        <taxon>Tracheophyta</taxon>
        <taxon>Spermatophyta</taxon>
        <taxon>Magnoliopsida</taxon>
        <taxon>eudicotyledons</taxon>
        <taxon>Gunneridae</taxon>
        <taxon>Pentapetalae</taxon>
        <taxon>rosids</taxon>
        <taxon>fabids</taxon>
        <taxon>Rosales</taxon>
        <taxon>Rosaceae</taxon>
        <taxon>Amygdaloideae</taxon>
        <taxon>Maleae</taxon>
        <taxon>Malus</taxon>
    </lineage>
</organism>
<name>A0A498HEY0_MALDO</name>
<dbReference type="AlphaFoldDB" id="A0A498HEY0"/>
<evidence type="ECO:0000256" key="1">
    <source>
        <dbReference type="SAM" id="Phobius"/>
    </source>
</evidence>
<accession>A0A498HEY0</accession>
<keyword evidence="1" id="KW-0472">Membrane</keyword>
<evidence type="ECO:0000313" key="3">
    <source>
        <dbReference type="Proteomes" id="UP000290289"/>
    </source>
</evidence>
<keyword evidence="1" id="KW-0812">Transmembrane</keyword>
<sequence>MTQWSFLYVYIRNTSSRTILDPSSLQLDLVLNEKAHPGINFRPLFLAARQRKDIVFGAKKRGLQSYNKGDGHGIGREGKGAGGFWTSSFLNLCASLGFFMAALRKSKKKEEPVLEDLPKEYYDDLTMTLGKLIEFAFNVTFHAVTY</sequence>
<dbReference type="Proteomes" id="UP000290289">
    <property type="component" value="Chromosome 17"/>
</dbReference>
<dbReference type="EMBL" id="RDQH01000343">
    <property type="protein sequence ID" value="RXH68422.1"/>
    <property type="molecule type" value="Genomic_DNA"/>
</dbReference>
<keyword evidence="3" id="KW-1185">Reference proteome</keyword>
<comment type="caution">
    <text evidence="2">The sequence shown here is derived from an EMBL/GenBank/DDBJ whole genome shotgun (WGS) entry which is preliminary data.</text>
</comment>
<evidence type="ECO:0000313" key="2">
    <source>
        <dbReference type="EMBL" id="RXH68422.1"/>
    </source>
</evidence>
<gene>
    <name evidence="2" type="ORF">DVH24_030755</name>
</gene>
<protein>
    <submittedName>
        <fullName evidence="2">Uncharacterized protein</fullName>
    </submittedName>
</protein>
<reference evidence="2 3" key="1">
    <citation type="submission" date="2018-10" db="EMBL/GenBank/DDBJ databases">
        <title>A high-quality apple genome assembly.</title>
        <authorList>
            <person name="Hu J."/>
        </authorList>
    </citation>
    <scope>NUCLEOTIDE SEQUENCE [LARGE SCALE GENOMIC DNA]</scope>
    <source>
        <strain evidence="3">cv. HFTH1</strain>
        <tissue evidence="2">Young leaf</tissue>
    </source>
</reference>